<dbReference type="Gene3D" id="3.10.310.10">
    <property type="entry name" value="Diaminopimelate Epimerase, Chain A, domain 1"/>
    <property type="match status" value="2"/>
</dbReference>
<dbReference type="InterPro" id="IPR008794">
    <property type="entry name" value="Pro_racemase_fam"/>
</dbReference>
<accession>A0A212LB70</accession>
<dbReference type="RefSeq" id="WP_179981342.1">
    <property type="nucleotide sequence ID" value="NZ_LT608333.1"/>
</dbReference>
<name>A0A212LB70_9BACT</name>
<sequence length="335" mass="35919">MKLSHMIQTIDTHTAGNPTRNVVAGCPAIQGTTMQEKMAYAKEHLGWLISSLMLEPRGHSNMSGTIWVPPCNPEAHMGILFIDAGGLMPMCGHSTIGCVTAMLESGTIVPEGEVCNVNIDTPAGLVRTRAEMKDGKVTRVTFRNVPSFLFCSGTVDVPGIGEVPYDVAYGGNTYAITDAKYFPGLNLRSGYRSAIEKAAQAFGGAVRKAVDFKHPEQPFINVITHVMFYTTPDDPKATYRNTVVFLPDSLDRSPCGTGTSARVASLFAKGELALNQEFVHESVIGTQFTARIVEPATVGPCKGGVPEVSGTAYLTGFHQFVIDPSDALGKGFRLD</sequence>
<protein>
    <recommendedName>
        <fullName evidence="3">Proline racemase</fullName>
    </recommendedName>
</protein>
<dbReference type="SUPFAM" id="SSF54506">
    <property type="entry name" value="Diaminopimelate epimerase-like"/>
    <property type="match status" value="1"/>
</dbReference>
<dbReference type="EMBL" id="FMJC01000002">
    <property type="protein sequence ID" value="SCM74824.1"/>
    <property type="molecule type" value="Genomic_DNA"/>
</dbReference>
<dbReference type="PIRSF" id="PIRSF029792">
    <property type="entry name" value="Pro_racemase"/>
    <property type="match status" value="1"/>
</dbReference>
<dbReference type="SFLD" id="SFLDS00028">
    <property type="entry name" value="Proline_Racemase"/>
    <property type="match status" value="1"/>
</dbReference>
<evidence type="ECO:0000313" key="2">
    <source>
        <dbReference type="EMBL" id="SCM74824.1"/>
    </source>
</evidence>
<organism evidence="2">
    <name type="scientific">uncultured Desulfovibrio sp</name>
    <dbReference type="NCBI Taxonomy" id="167968"/>
    <lineage>
        <taxon>Bacteria</taxon>
        <taxon>Pseudomonadati</taxon>
        <taxon>Thermodesulfobacteriota</taxon>
        <taxon>Desulfovibrionia</taxon>
        <taxon>Desulfovibrionales</taxon>
        <taxon>Desulfovibrionaceae</taxon>
        <taxon>Desulfovibrio</taxon>
        <taxon>environmental samples</taxon>
    </lineage>
</organism>
<reference evidence="2" key="1">
    <citation type="submission" date="2016-08" db="EMBL/GenBank/DDBJ databases">
        <authorList>
            <person name="Seilhamer J.J."/>
        </authorList>
    </citation>
    <scope>NUCLEOTIDE SEQUENCE</scope>
    <source>
        <strain evidence="2">86-1</strain>
    </source>
</reference>
<dbReference type="FunFam" id="3.10.310.10:FF:000003">
    <property type="entry name" value="Proline racemase"/>
    <property type="match status" value="1"/>
</dbReference>
<dbReference type="Pfam" id="PF05544">
    <property type="entry name" value="Pro_racemase"/>
    <property type="match status" value="1"/>
</dbReference>
<dbReference type="AlphaFoldDB" id="A0A212LB70"/>
<evidence type="ECO:0000256" key="1">
    <source>
        <dbReference type="ARBA" id="ARBA00007529"/>
    </source>
</evidence>
<comment type="similarity">
    <text evidence="1">Belongs to the proline racemase family.</text>
</comment>
<dbReference type="GO" id="GO:0047580">
    <property type="term" value="F:4-hydroxyproline epimerase activity"/>
    <property type="evidence" value="ECO:0007669"/>
    <property type="project" value="TreeGrafter"/>
</dbReference>
<evidence type="ECO:0008006" key="3">
    <source>
        <dbReference type="Google" id="ProtNLM"/>
    </source>
</evidence>
<dbReference type="PANTHER" id="PTHR33442:SF5">
    <property type="entry name" value="BIFUNCTIONAL TRANS-3-HYDROXY-L-PROLINE DEHYDRATASE_2-EPIMERASE"/>
    <property type="match status" value="1"/>
</dbReference>
<proteinExistence type="inferred from homology"/>
<dbReference type="PANTHER" id="PTHR33442">
    <property type="entry name" value="TRANS-3-HYDROXY-L-PROLINE DEHYDRATASE"/>
    <property type="match status" value="1"/>
</dbReference>
<gene>
    <name evidence="2" type="ORF">KL86DES1_22176</name>
</gene>